<reference evidence="3" key="1">
    <citation type="submission" date="2016-10" db="EMBL/GenBank/DDBJ databases">
        <authorList>
            <person name="Varghese N."/>
            <person name="Submissions S."/>
        </authorList>
    </citation>
    <scope>NUCLEOTIDE SEQUENCE [LARGE SCALE GENOMIC DNA]</scope>
    <source>
        <strain evidence="3">CGMCC 1.4250</strain>
    </source>
</reference>
<feature type="transmembrane region" description="Helical" evidence="1">
    <location>
        <begin position="36"/>
        <end position="69"/>
    </location>
</feature>
<keyword evidence="1" id="KW-0812">Transmembrane</keyword>
<gene>
    <name evidence="2" type="ORF">SAMN04487943_10982</name>
</gene>
<dbReference type="STRING" id="334253.SAMN04487943_10982"/>
<evidence type="ECO:0000313" key="3">
    <source>
        <dbReference type="Proteomes" id="UP000198565"/>
    </source>
</evidence>
<name>A0A1I4NRH4_9BACI</name>
<dbReference type="EMBL" id="FOTR01000009">
    <property type="protein sequence ID" value="SFM17753.1"/>
    <property type="molecule type" value="Genomic_DNA"/>
</dbReference>
<proteinExistence type="predicted"/>
<keyword evidence="3" id="KW-1185">Reference proteome</keyword>
<protein>
    <submittedName>
        <fullName evidence="2">Uncharacterized protein</fullName>
    </submittedName>
</protein>
<keyword evidence="1" id="KW-1133">Transmembrane helix</keyword>
<keyword evidence="1" id="KW-0472">Membrane</keyword>
<dbReference type="RefSeq" id="WP_245780824.1">
    <property type="nucleotide sequence ID" value="NZ_FOTR01000009.1"/>
</dbReference>
<organism evidence="2 3">
    <name type="scientific">Gracilibacillus orientalis</name>
    <dbReference type="NCBI Taxonomy" id="334253"/>
    <lineage>
        <taxon>Bacteria</taxon>
        <taxon>Bacillati</taxon>
        <taxon>Bacillota</taxon>
        <taxon>Bacilli</taxon>
        <taxon>Bacillales</taxon>
        <taxon>Bacillaceae</taxon>
        <taxon>Gracilibacillus</taxon>
    </lineage>
</organism>
<dbReference type="AlphaFoldDB" id="A0A1I4NRH4"/>
<evidence type="ECO:0000313" key="2">
    <source>
        <dbReference type="EMBL" id="SFM17753.1"/>
    </source>
</evidence>
<dbReference type="Proteomes" id="UP000198565">
    <property type="component" value="Unassembled WGS sequence"/>
</dbReference>
<sequence length="132" mass="14667">MKIKGPLFYAINGGGVIELEEPQRVMVEQQEGNGLAVAGLVLGIIGVVLNIIPFIPYILGVLAVIFGIVGLNKQVKRGMANFRHHNDSIKISLLDRRNFFRYGRKCVEVGDTTLFLDIENCKRHNDDNTNTS</sequence>
<evidence type="ECO:0000256" key="1">
    <source>
        <dbReference type="SAM" id="Phobius"/>
    </source>
</evidence>
<accession>A0A1I4NRH4</accession>